<evidence type="ECO:0000256" key="7">
    <source>
        <dbReference type="SAM" id="MobiDB-lite"/>
    </source>
</evidence>
<feature type="domain" description="Exonuclease" evidence="8">
    <location>
        <begin position="349"/>
        <end position="509"/>
    </location>
</feature>
<evidence type="ECO:0000259" key="8">
    <source>
        <dbReference type="SMART" id="SM00479"/>
    </source>
</evidence>
<evidence type="ECO:0000256" key="5">
    <source>
        <dbReference type="ARBA" id="ARBA00022839"/>
    </source>
</evidence>
<dbReference type="Proteomes" id="UP000224634">
    <property type="component" value="Unassembled WGS sequence"/>
</dbReference>
<sequence length="730" mass="79869">MPPNRKRKRQEPHLDNSAETSDANTNGFSVAQTLSLVRGGEAQSSPKSTGQSQTDSASPGPQTVGRPAMKKRKRAGGEKTKYPTLTYLDGHLQSSIKISDLQSLLLYCFGDGIAPQWISVKHSGHMRKVVMVMVSGLEIGMFDGSVPLIGAKDEESTKHSNNESESDGNASSGQKESEFEQWKSGAALVQADPRKRFNPRSLSKDRLPEPLQPLADMFPHVWPVKSPGDTKYNKMHSPLQAILLSPLPKSSEGNNVKGPRAPKGEATWKPTRTSITTFIATLDALQENDYVLHPALFDDDEQKVTNSTLRSKVGQVADDGWVDTDVKQYSDGQVPEAEIQQGSITAGREILALDCEMCITEGGSSELTRISLVSWDGEVVLDELVKPEKPVIDYLTRFSGITKEQLDPVTTTLGDIQQRLLKILTPHTILIGHSLNSDLTALKLTHPFIIDTSIIYPHPRGPPLKSSLKWLSQKYLGKEIQKGQTGHDSIEDAKAVLELVKQKCEKGERWGTSDASNESIFRRLSRATNFGRRSGSADPVGRTGAVVDWGSPERGFGSQATVALGCKNDDEVVAAVNRAVNGDPDGRVVPGCGVDFTWARLRELEVLRGWCNRVPDPTNVNESSPLVSGSAGSANTIAPSILAPAVAKTISYLQQIYDSLPPCTLFMVYSGTGDPREVVRLQTLHRTYMAEFRSQKPWDELSVKWTDTEEQALKQACQQAREGCGFMTVK</sequence>
<keyword evidence="10" id="KW-1185">Reference proteome</keyword>
<dbReference type="Pfam" id="PF00929">
    <property type="entry name" value="RNase_T"/>
    <property type="match status" value="1"/>
</dbReference>
<dbReference type="InterPro" id="IPR047021">
    <property type="entry name" value="REXO1/3/4-like"/>
</dbReference>
<dbReference type="GO" id="GO:0005634">
    <property type="term" value="C:nucleus"/>
    <property type="evidence" value="ECO:0007669"/>
    <property type="project" value="UniProtKB-SubCell"/>
</dbReference>
<evidence type="ECO:0000256" key="3">
    <source>
        <dbReference type="ARBA" id="ARBA00022722"/>
    </source>
</evidence>
<dbReference type="OrthoDB" id="206335at2759"/>
<keyword evidence="6" id="KW-0539">Nucleus</keyword>
<dbReference type="InterPro" id="IPR013520">
    <property type="entry name" value="Ribonucl_H"/>
</dbReference>
<keyword evidence="5" id="KW-0269">Exonuclease</keyword>
<dbReference type="FunFam" id="3.30.420.10:FF:000019">
    <property type="entry name" value="RNA exonuclease NEF-sp"/>
    <property type="match status" value="1"/>
</dbReference>
<feature type="region of interest" description="Disordered" evidence="7">
    <location>
        <begin position="1"/>
        <end position="78"/>
    </location>
</feature>
<dbReference type="AlphaFoldDB" id="A0A2B7XB41"/>
<feature type="region of interest" description="Disordered" evidence="7">
    <location>
        <begin position="153"/>
        <end position="181"/>
    </location>
</feature>
<feature type="compositionally biased region" description="Basic residues" evidence="7">
    <location>
        <begin position="1"/>
        <end position="10"/>
    </location>
</feature>
<evidence type="ECO:0000256" key="6">
    <source>
        <dbReference type="ARBA" id="ARBA00023242"/>
    </source>
</evidence>
<accession>A0A2B7XB41</accession>
<dbReference type="SMART" id="SM00479">
    <property type="entry name" value="EXOIII"/>
    <property type="match status" value="1"/>
</dbReference>
<gene>
    <name evidence="9" type="ORF">AJ80_07735</name>
</gene>
<dbReference type="GO" id="GO:0003676">
    <property type="term" value="F:nucleic acid binding"/>
    <property type="evidence" value="ECO:0007669"/>
    <property type="project" value="InterPro"/>
</dbReference>
<dbReference type="STRING" id="1447883.A0A2B7XB41"/>
<evidence type="ECO:0000256" key="4">
    <source>
        <dbReference type="ARBA" id="ARBA00022801"/>
    </source>
</evidence>
<dbReference type="SUPFAM" id="SSF53098">
    <property type="entry name" value="Ribonuclease H-like"/>
    <property type="match status" value="1"/>
</dbReference>
<dbReference type="InterPro" id="IPR012337">
    <property type="entry name" value="RNaseH-like_sf"/>
</dbReference>
<reference evidence="9 10" key="1">
    <citation type="submission" date="2017-10" db="EMBL/GenBank/DDBJ databases">
        <title>Comparative genomics in systemic dimorphic fungi from Ajellomycetaceae.</title>
        <authorList>
            <person name="Munoz J.F."/>
            <person name="Mcewen J.G."/>
            <person name="Clay O.K."/>
            <person name="Cuomo C.A."/>
        </authorList>
    </citation>
    <scope>NUCLEOTIDE SEQUENCE [LARGE SCALE GENOMIC DNA]</scope>
    <source>
        <strain evidence="9 10">UAMH7299</strain>
    </source>
</reference>
<evidence type="ECO:0000313" key="9">
    <source>
        <dbReference type="EMBL" id="PGH08864.1"/>
    </source>
</evidence>
<evidence type="ECO:0000256" key="2">
    <source>
        <dbReference type="ARBA" id="ARBA00006357"/>
    </source>
</evidence>
<evidence type="ECO:0000313" key="10">
    <source>
        <dbReference type="Proteomes" id="UP000224634"/>
    </source>
</evidence>
<dbReference type="EMBL" id="PDNA01000155">
    <property type="protein sequence ID" value="PGH08864.1"/>
    <property type="molecule type" value="Genomic_DNA"/>
</dbReference>
<dbReference type="PANTHER" id="PTHR12801:SF115">
    <property type="entry name" value="FI18136P1-RELATED"/>
    <property type="match status" value="1"/>
</dbReference>
<protein>
    <recommendedName>
        <fullName evidence="8">Exonuclease domain-containing protein</fullName>
    </recommendedName>
</protein>
<comment type="subcellular location">
    <subcellularLocation>
        <location evidence="1">Nucleus</location>
    </subcellularLocation>
</comment>
<feature type="compositionally biased region" description="Polar residues" evidence="7">
    <location>
        <begin position="17"/>
        <end position="35"/>
    </location>
</feature>
<keyword evidence="4" id="KW-0378">Hydrolase</keyword>
<comment type="caution">
    <text evidence="9">The sequence shown here is derived from an EMBL/GenBank/DDBJ whole genome shotgun (WGS) entry which is preliminary data.</text>
</comment>
<dbReference type="GO" id="GO:0004527">
    <property type="term" value="F:exonuclease activity"/>
    <property type="evidence" value="ECO:0007669"/>
    <property type="project" value="UniProtKB-KW"/>
</dbReference>
<dbReference type="PANTHER" id="PTHR12801">
    <property type="entry name" value="RNA EXONUCLEASE REXO1 / RECO3 FAMILY MEMBER-RELATED"/>
    <property type="match status" value="1"/>
</dbReference>
<keyword evidence="3" id="KW-0540">Nuclease</keyword>
<proteinExistence type="inferred from homology"/>
<name>A0A2B7XB41_POLH7</name>
<comment type="similarity">
    <text evidence="2">Belongs to the REXO1/REXO3 family.</text>
</comment>
<feature type="compositionally biased region" description="Basic and acidic residues" evidence="7">
    <location>
        <begin position="153"/>
        <end position="162"/>
    </location>
</feature>
<feature type="compositionally biased region" description="Polar residues" evidence="7">
    <location>
        <begin position="42"/>
        <end position="61"/>
    </location>
</feature>
<feature type="region of interest" description="Disordered" evidence="7">
    <location>
        <begin position="246"/>
        <end position="267"/>
    </location>
</feature>
<dbReference type="Gene3D" id="3.30.420.10">
    <property type="entry name" value="Ribonuclease H-like superfamily/Ribonuclease H"/>
    <property type="match status" value="1"/>
</dbReference>
<evidence type="ECO:0000256" key="1">
    <source>
        <dbReference type="ARBA" id="ARBA00004123"/>
    </source>
</evidence>
<organism evidence="9 10">
    <name type="scientific">Polytolypa hystricis (strain UAMH7299)</name>
    <dbReference type="NCBI Taxonomy" id="1447883"/>
    <lineage>
        <taxon>Eukaryota</taxon>
        <taxon>Fungi</taxon>
        <taxon>Dikarya</taxon>
        <taxon>Ascomycota</taxon>
        <taxon>Pezizomycotina</taxon>
        <taxon>Eurotiomycetes</taxon>
        <taxon>Eurotiomycetidae</taxon>
        <taxon>Onygenales</taxon>
        <taxon>Onygenales incertae sedis</taxon>
        <taxon>Polytolypa</taxon>
    </lineage>
</organism>
<dbReference type="InterPro" id="IPR034922">
    <property type="entry name" value="REX1-like_exo"/>
</dbReference>
<dbReference type="CDD" id="cd06145">
    <property type="entry name" value="REX1_like"/>
    <property type="match status" value="1"/>
</dbReference>
<dbReference type="InterPro" id="IPR036397">
    <property type="entry name" value="RNaseH_sf"/>
</dbReference>